<protein>
    <submittedName>
        <fullName evidence="2">Uncharacterized protein</fullName>
    </submittedName>
</protein>
<feature type="region of interest" description="Disordered" evidence="1">
    <location>
        <begin position="29"/>
        <end position="53"/>
    </location>
</feature>
<dbReference type="Proteomes" id="UP001229421">
    <property type="component" value="Unassembled WGS sequence"/>
</dbReference>
<sequence length="83" mass="9321">MTHKIFFETNKARLPGVTQWRKATPNALRTQTALGSRSPPIKPTPIRGKPTSPFACRHDNKLASSHKKHGNIIASIFRAKYEI</sequence>
<evidence type="ECO:0000313" key="3">
    <source>
        <dbReference type="Proteomes" id="UP001229421"/>
    </source>
</evidence>
<accession>A0AAD8LBS9</accession>
<name>A0AAD8LBS9_TARER</name>
<keyword evidence="3" id="KW-1185">Reference proteome</keyword>
<dbReference type="AlphaFoldDB" id="A0AAD8LBS9"/>
<evidence type="ECO:0000313" key="2">
    <source>
        <dbReference type="EMBL" id="KAK1439520.1"/>
    </source>
</evidence>
<comment type="caution">
    <text evidence="2">The sequence shown here is derived from an EMBL/GenBank/DDBJ whole genome shotgun (WGS) entry which is preliminary data.</text>
</comment>
<evidence type="ECO:0000256" key="1">
    <source>
        <dbReference type="SAM" id="MobiDB-lite"/>
    </source>
</evidence>
<dbReference type="EMBL" id="JAUHHV010000001">
    <property type="protein sequence ID" value="KAK1439520.1"/>
    <property type="molecule type" value="Genomic_DNA"/>
</dbReference>
<proteinExistence type="predicted"/>
<organism evidence="2 3">
    <name type="scientific">Tagetes erecta</name>
    <name type="common">African marigold</name>
    <dbReference type="NCBI Taxonomy" id="13708"/>
    <lineage>
        <taxon>Eukaryota</taxon>
        <taxon>Viridiplantae</taxon>
        <taxon>Streptophyta</taxon>
        <taxon>Embryophyta</taxon>
        <taxon>Tracheophyta</taxon>
        <taxon>Spermatophyta</taxon>
        <taxon>Magnoliopsida</taxon>
        <taxon>eudicotyledons</taxon>
        <taxon>Gunneridae</taxon>
        <taxon>Pentapetalae</taxon>
        <taxon>asterids</taxon>
        <taxon>campanulids</taxon>
        <taxon>Asterales</taxon>
        <taxon>Asteraceae</taxon>
        <taxon>Asteroideae</taxon>
        <taxon>Heliantheae alliance</taxon>
        <taxon>Tageteae</taxon>
        <taxon>Tagetes</taxon>
    </lineage>
</organism>
<gene>
    <name evidence="2" type="ORF">QVD17_05340</name>
</gene>
<reference evidence="2" key="1">
    <citation type="journal article" date="2023" name="bioRxiv">
        <title>Improved chromosome-level genome assembly for marigold (Tagetes erecta).</title>
        <authorList>
            <person name="Jiang F."/>
            <person name="Yuan L."/>
            <person name="Wang S."/>
            <person name="Wang H."/>
            <person name="Xu D."/>
            <person name="Wang A."/>
            <person name="Fan W."/>
        </authorList>
    </citation>
    <scope>NUCLEOTIDE SEQUENCE</scope>
    <source>
        <strain evidence="2">WSJ</strain>
        <tissue evidence="2">Leaf</tissue>
    </source>
</reference>